<proteinExistence type="inferred from homology"/>
<feature type="domain" description="SWIM-type" evidence="8">
    <location>
        <begin position="77"/>
        <end position="113"/>
    </location>
</feature>
<dbReference type="GO" id="GO:0005634">
    <property type="term" value="C:nucleus"/>
    <property type="evidence" value="ECO:0007669"/>
    <property type="project" value="UniProtKB-SubCell"/>
</dbReference>
<feature type="region of interest" description="Disordered" evidence="7">
    <location>
        <begin position="217"/>
        <end position="241"/>
    </location>
</feature>
<keyword evidence="3 5" id="KW-0863">Zinc-finger</keyword>
<evidence type="ECO:0000259" key="8">
    <source>
        <dbReference type="PROSITE" id="PS50966"/>
    </source>
</evidence>
<comment type="subcellular location">
    <subcellularLocation>
        <location evidence="6">Nucleus</location>
    </subcellularLocation>
</comment>
<comment type="similarity">
    <text evidence="1 6">Belongs to the FHY3/FAR1 family.</text>
</comment>
<evidence type="ECO:0000313" key="10">
    <source>
        <dbReference type="Proteomes" id="UP000823388"/>
    </source>
</evidence>
<accession>A0A8T0X7D5</accession>
<evidence type="ECO:0000256" key="5">
    <source>
        <dbReference type="PROSITE-ProRule" id="PRU00325"/>
    </source>
</evidence>
<evidence type="ECO:0000313" key="9">
    <source>
        <dbReference type="EMBL" id="KAG2651469.1"/>
    </source>
</evidence>
<evidence type="ECO:0000256" key="1">
    <source>
        <dbReference type="ARBA" id="ARBA00005889"/>
    </source>
</evidence>
<organism evidence="9 10">
    <name type="scientific">Panicum virgatum</name>
    <name type="common">Blackwell switchgrass</name>
    <dbReference type="NCBI Taxonomy" id="38727"/>
    <lineage>
        <taxon>Eukaryota</taxon>
        <taxon>Viridiplantae</taxon>
        <taxon>Streptophyta</taxon>
        <taxon>Embryophyta</taxon>
        <taxon>Tracheophyta</taxon>
        <taxon>Spermatophyta</taxon>
        <taxon>Magnoliopsida</taxon>
        <taxon>Liliopsida</taxon>
        <taxon>Poales</taxon>
        <taxon>Poaceae</taxon>
        <taxon>PACMAD clade</taxon>
        <taxon>Panicoideae</taxon>
        <taxon>Panicodae</taxon>
        <taxon>Paniceae</taxon>
        <taxon>Panicinae</taxon>
        <taxon>Panicum</taxon>
        <taxon>Panicum sect. Hiantes</taxon>
    </lineage>
</organism>
<dbReference type="PROSITE" id="PS50966">
    <property type="entry name" value="ZF_SWIM"/>
    <property type="match status" value="1"/>
</dbReference>
<dbReference type="SMART" id="SM00575">
    <property type="entry name" value="ZnF_PMZ"/>
    <property type="match status" value="1"/>
</dbReference>
<dbReference type="GO" id="GO:0008270">
    <property type="term" value="F:zinc ion binding"/>
    <property type="evidence" value="ECO:0007669"/>
    <property type="project" value="UniProtKB-UniRule"/>
</dbReference>
<dbReference type="InterPro" id="IPR031052">
    <property type="entry name" value="FHY3/FAR1"/>
</dbReference>
<evidence type="ECO:0000256" key="2">
    <source>
        <dbReference type="ARBA" id="ARBA00022723"/>
    </source>
</evidence>
<comment type="function">
    <text evidence="6">Putative transcription activator involved in regulating light control of development.</text>
</comment>
<dbReference type="Proteomes" id="UP000823388">
    <property type="component" value="Chromosome 1N"/>
</dbReference>
<dbReference type="AlphaFoldDB" id="A0A8T0X7D5"/>
<keyword evidence="6" id="KW-0539">Nucleus</keyword>
<keyword evidence="2 6" id="KW-0479">Metal-binding</keyword>
<feature type="non-terminal residue" evidence="9">
    <location>
        <position position="1"/>
    </location>
</feature>
<sequence>KGNLKDKNKAQEVALLHSTYTFEKQARDFYNTEIFYRFQQLVKATGRYVADEVEKGKVYVIYKSEEHTKDEVRPRKYLVLVDMAQENYVCICARYQKDGLLCVHVLRTLIQLNKHTLPEKYFIDRWRPVERKQVRNATTFIPTELTGSNCTLRYNLLSKCFVDVASEGCLNLERTNYMVAELRRIKSELRKIPVTKENENTDYEVPTLIVQQKDFPDSGKDTDLLKNPDVVPRKGRPKNMQKSRRLVPYGEIVRTKKKITCSTCGSHEHNRATCTKVPGEEESISKK</sequence>
<dbReference type="EMBL" id="CM029038">
    <property type="protein sequence ID" value="KAG2651469.1"/>
    <property type="molecule type" value="Genomic_DNA"/>
</dbReference>
<evidence type="ECO:0000256" key="4">
    <source>
        <dbReference type="ARBA" id="ARBA00022833"/>
    </source>
</evidence>
<feature type="non-terminal residue" evidence="9">
    <location>
        <position position="287"/>
    </location>
</feature>
<dbReference type="InterPro" id="IPR007527">
    <property type="entry name" value="Znf_SWIM"/>
</dbReference>
<gene>
    <name evidence="9" type="ORF">PVAP13_1NG296438</name>
</gene>
<evidence type="ECO:0000256" key="7">
    <source>
        <dbReference type="SAM" id="MobiDB-lite"/>
    </source>
</evidence>
<evidence type="ECO:0000256" key="6">
    <source>
        <dbReference type="RuleBase" id="RU367018"/>
    </source>
</evidence>
<dbReference type="PANTHER" id="PTHR31669:SF180">
    <property type="entry name" value="PROTEIN FAR1-RELATED SEQUENCE"/>
    <property type="match status" value="1"/>
</dbReference>
<comment type="caution">
    <text evidence="9">The sequence shown here is derived from an EMBL/GenBank/DDBJ whole genome shotgun (WGS) entry which is preliminary data.</text>
</comment>
<protein>
    <recommendedName>
        <fullName evidence="6">Protein FAR1-RELATED SEQUENCE</fullName>
    </recommendedName>
</protein>
<keyword evidence="4 6" id="KW-0862">Zinc</keyword>
<reference evidence="9" key="1">
    <citation type="submission" date="2020-05" db="EMBL/GenBank/DDBJ databases">
        <title>WGS assembly of Panicum virgatum.</title>
        <authorList>
            <person name="Lovell J.T."/>
            <person name="Jenkins J."/>
            <person name="Shu S."/>
            <person name="Juenger T.E."/>
            <person name="Schmutz J."/>
        </authorList>
    </citation>
    <scope>NUCLEOTIDE SEQUENCE</scope>
    <source>
        <strain evidence="9">AP13</strain>
    </source>
</reference>
<dbReference type="InterPro" id="IPR006564">
    <property type="entry name" value="Znf_PMZ"/>
</dbReference>
<evidence type="ECO:0000256" key="3">
    <source>
        <dbReference type="ARBA" id="ARBA00022771"/>
    </source>
</evidence>
<name>A0A8T0X7D5_PANVG</name>
<feature type="compositionally biased region" description="Basic and acidic residues" evidence="7">
    <location>
        <begin position="217"/>
        <end position="226"/>
    </location>
</feature>
<dbReference type="PANTHER" id="PTHR31669">
    <property type="entry name" value="PROTEIN FAR1-RELATED SEQUENCE 10-RELATED"/>
    <property type="match status" value="1"/>
</dbReference>
<keyword evidence="10" id="KW-1185">Reference proteome</keyword>
<dbReference type="GO" id="GO:0006355">
    <property type="term" value="P:regulation of DNA-templated transcription"/>
    <property type="evidence" value="ECO:0007669"/>
    <property type="project" value="UniProtKB-UniRule"/>
</dbReference>